<dbReference type="GO" id="GO:0015031">
    <property type="term" value="P:protein transport"/>
    <property type="evidence" value="ECO:0007669"/>
    <property type="project" value="UniProtKB-KW"/>
</dbReference>
<keyword evidence="3" id="KW-0813">Transport</keyword>
<dbReference type="InterPro" id="IPR029705">
    <property type="entry name" value="VPS35L"/>
</dbReference>
<organism evidence="10 11">
    <name type="scientific">Marmota monax</name>
    <name type="common">Woodchuck</name>
    <dbReference type="NCBI Taxonomy" id="9995"/>
    <lineage>
        <taxon>Eukaryota</taxon>
        <taxon>Metazoa</taxon>
        <taxon>Chordata</taxon>
        <taxon>Craniata</taxon>
        <taxon>Vertebrata</taxon>
        <taxon>Euteleostomi</taxon>
        <taxon>Mammalia</taxon>
        <taxon>Eutheria</taxon>
        <taxon>Euarchontoglires</taxon>
        <taxon>Glires</taxon>
        <taxon>Rodentia</taxon>
        <taxon>Sciuromorpha</taxon>
        <taxon>Sciuridae</taxon>
        <taxon>Xerinae</taxon>
        <taxon>Marmotini</taxon>
        <taxon>Marmota</taxon>
    </lineage>
</organism>
<evidence type="ECO:0000313" key="9">
    <source>
        <dbReference type="EMBL" id="KAF7485789.1"/>
    </source>
</evidence>
<feature type="chain" id="PRO_5036367620" description="VPS35 endosomal protein-sorting factor-like" evidence="8">
    <location>
        <begin position="26"/>
        <end position="116"/>
    </location>
</feature>
<accession>A0A5E4A534</accession>
<evidence type="ECO:0000256" key="7">
    <source>
        <dbReference type="SAM" id="MobiDB-lite"/>
    </source>
</evidence>
<keyword evidence="8" id="KW-0732">Signal</keyword>
<feature type="compositionally biased region" description="Pro residues" evidence="7">
    <location>
        <begin position="99"/>
        <end position="108"/>
    </location>
</feature>
<keyword evidence="5" id="KW-0653">Protein transport</keyword>
<evidence type="ECO:0000313" key="11">
    <source>
        <dbReference type="Proteomes" id="UP000335636"/>
    </source>
</evidence>
<keyword evidence="4" id="KW-0967">Endosome</keyword>
<dbReference type="GO" id="GO:0005768">
    <property type="term" value="C:endosome"/>
    <property type="evidence" value="ECO:0007669"/>
    <property type="project" value="UniProtKB-SubCell"/>
</dbReference>
<dbReference type="PANTHER" id="PTHR13673">
    <property type="entry name" value="ESOPHAGEAL CANCER ASSOCIATED PROTEIN"/>
    <property type="match status" value="1"/>
</dbReference>
<reference evidence="10 11" key="1">
    <citation type="submission" date="2019-04" db="EMBL/GenBank/DDBJ databases">
        <authorList>
            <person name="Alioto T."/>
            <person name="Alioto T."/>
        </authorList>
    </citation>
    <scope>NUCLEOTIDE SEQUENCE [LARGE SCALE GENOMIC DNA]</scope>
</reference>
<sequence length="116" mass="12595">MICCHLLKPCDTWLFLLLATDLVDSNDSLYGGDSKFLAENNKLCETVMAQILEHLKTLAKDEMSPDGPLLTSSCRKNLLSLATPPPHTREDFGSSVPRGFPPSSPPSCLPSHPVSS</sequence>
<feature type="signal peptide" evidence="8">
    <location>
        <begin position="1"/>
        <end position="25"/>
    </location>
</feature>
<gene>
    <name evidence="9" type="ORF">GHT09_002548</name>
    <name evidence="10" type="ORF">MONAX_5E032687</name>
</gene>
<comment type="similarity">
    <text evidence="2">Belongs to the VPS35L family.</text>
</comment>
<evidence type="ECO:0000256" key="6">
    <source>
        <dbReference type="ARBA" id="ARBA00023838"/>
    </source>
</evidence>
<dbReference type="EMBL" id="WJEC01000100">
    <property type="protein sequence ID" value="KAF7485789.1"/>
    <property type="molecule type" value="Genomic_DNA"/>
</dbReference>
<reference evidence="9" key="2">
    <citation type="submission" date="2020-08" db="EMBL/GenBank/DDBJ databases">
        <authorList>
            <person name="Shumante A."/>
            <person name="Zimin A.V."/>
            <person name="Puiu D."/>
            <person name="Salzberg S.L."/>
        </authorList>
    </citation>
    <scope>NUCLEOTIDE SEQUENCE</scope>
    <source>
        <strain evidence="9">WC2-LM</strain>
        <tissue evidence="9">Liver</tissue>
    </source>
</reference>
<evidence type="ECO:0000256" key="2">
    <source>
        <dbReference type="ARBA" id="ARBA00010704"/>
    </source>
</evidence>
<dbReference type="AlphaFoldDB" id="A0A5E4A534"/>
<evidence type="ECO:0000256" key="8">
    <source>
        <dbReference type="SAM" id="SignalP"/>
    </source>
</evidence>
<evidence type="ECO:0000256" key="5">
    <source>
        <dbReference type="ARBA" id="ARBA00022927"/>
    </source>
</evidence>
<dbReference type="PANTHER" id="PTHR13673:SF0">
    <property type="entry name" value="VPS35 ENDOSOMAL PROTEIN-SORTING FACTOR-LIKE"/>
    <property type="match status" value="1"/>
</dbReference>
<protein>
    <recommendedName>
        <fullName evidence="6">VPS35 endosomal protein-sorting factor-like</fullName>
    </recommendedName>
</protein>
<evidence type="ECO:0000256" key="1">
    <source>
        <dbReference type="ARBA" id="ARBA00004177"/>
    </source>
</evidence>
<evidence type="ECO:0000313" key="10">
    <source>
        <dbReference type="EMBL" id="VTJ52026.1"/>
    </source>
</evidence>
<proteinExistence type="inferred from homology"/>
<dbReference type="Proteomes" id="UP000662637">
    <property type="component" value="Unassembled WGS sequence"/>
</dbReference>
<evidence type="ECO:0000256" key="3">
    <source>
        <dbReference type="ARBA" id="ARBA00022448"/>
    </source>
</evidence>
<keyword evidence="11" id="KW-1185">Reference proteome</keyword>
<dbReference type="EMBL" id="CABDUW010000012">
    <property type="protein sequence ID" value="VTJ52026.1"/>
    <property type="molecule type" value="Genomic_DNA"/>
</dbReference>
<evidence type="ECO:0000256" key="4">
    <source>
        <dbReference type="ARBA" id="ARBA00022753"/>
    </source>
</evidence>
<dbReference type="Proteomes" id="UP000335636">
    <property type="component" value="Unassembled WGS sequence"/>
</dbReference>
<name>A0A5E4A534_MARMO</name>
<dbReference type="GO" id="GO:0032456">
    <property type="term" value="P:endocytic recycling"/>
    <property type="evidence" value="ECO:0007669"/>
    <property type="project" value="InterPro"/>
</dbReference>
<comment type="subcellular location">
    <subcellularLocation>
        <location evidence="1">Endosome</location>
    </subcellularLocation>
</comment>
<feature type="region of interest" description="Disordered" evidence="7">
    <location>
        <begin position="80"/>
        <end position="116"/>
    </location>
</feature>